<comment type="subcellular location">
    <subcellularLocation>
        <location evidence="6">Cell membrane</location>
        <topology evidence="6">Multi-pass membrane protein</topology>
    </subcellularLocation>
    <subcellularLocation>
        <location evidence="1">Membrane</location>
    </subcellularLocation>
</comment>
<dbReference type="RefSeq" id="WP_306890388.1">
    <property type="nucleotide sequence ID" value="NZ_JAUSVR010000007.1"/>
</dbReference>
<comment type="similarity">
    <text evidence="2 6">Belongs to the SURF1 family.</text>
</comment>
<comment type="caution">
    <text evidence="7">The sequence shown here is derived from an EMBL/GenBank/DDBJ whole genome shotgun (WGS) entry which is preliminary data.</text>
</comment>
<protein>
    <recommendedName>
        <fullName evidence="6">SURF1-like protein</fullName>
    </recommendedName>
</protein>
<evidence type="ECO:0000256" key="4">
    <source>
        <dbReference type="ARBA" id="ARBA00022989"/>
    </source>
</evidence>
<keyword evidence="8" id="KW-1185">Reference proteome</keyword>
<dbReference type="InterPro" id="IPR045214">
    <property type="entry name" value="Surf1/Surf4"/>
</dbReference>
<reference evidence="7 8" key="1">
    <citation type="submission" date="2023-07" db="EMBL/GenBank/DDBJ databases">
        <title>Genomic Encyclopedia of Type Strains, Phase IV (KMG-IV): sequencing the most valuable type-strain genomes for metagenomic binning, comparative biology and taxonomic classification.</title>
        <authorList>
            <person name="Goeker M."/>
        </authorList>
    </citation>
    <scope>NUCLEOTIDE SEQUENCE [LARGE SCALE GENOMIC DNA]</scope>
    <source>
        <strain evidence="7 8">DSM 15561</strain>
    </source>
</reference>
<dbReference type="EMBL" id="JAUSVR010000007">
    <property type="protein sequence ID" value="MDQ0511700.1"/>
    <property type="molecule type" value="Genomic_DNA"/>
</dbReference>
<keyword evidence="6" id="KW-1003">Cell membrane</keyword>
<dbReference type="InterPro" id="IPR002994">
    <property type="entry name" value="Surf1/Shy1"/>
</dbReference>
<sequence length="263" mass="28659">MTPGHSSRTPATQAPGRPRKSPLLKLLPAGACVLVLFALLVALGTWQLERLGWKEDLVAKVAARIHEPAQPAPEEPAWPQVNFGDDEYRHVTAQGRFRHDLEVQVYALIDTAPDGTGGPGYWVVTPLVMLDGSTILVNRGFVPLDRQLPASRPEGQVNGPVTVTGLLRLPEESGLFRPDNDPAKDRWFVRDPLVIASAKGLLRTAPFLIDADGAPNPGGLPVGGLTRVSFANRHLEYALTWYALAATLLAMFAAYAWQRLRAR</sequence>
<evidence type="ECO:0000256" key="6">
    <source>
        <dbReference type="RuleBase" id="RU363076"/>
    </source>
</evidence>
<evidence type="ECO:0000313" key="8">
    <source>
        <dbReference type="Proteomes" id="UP001235094"/>
    </source>
</evidence>
<proteinExistence type="inferred from homology"/>
<evidence type="ECO:0000256" key="1">
    <source>
        <dbReference type="ARBA" id="ARBA00004370"/>
    </source>
</evidence>
<dbReference type="Pfam" id="PF02104">
    <property type="entry name" value="SURF1"/>
    <property type="match status" value="1"/>
</dbReference>
<evidence type="ECO:0000256" key="2">
    <source>
        <dbReference type="ARBA" id="ARBA00007165"/>
    </source>
</evidence>
<dbReference type="PANTHER" id="PTHR23427:SF2">
    <property type="entry name" value="SURFEIT LOCUS PROTEIN 1"/>
    <property type="match status" value="1"/>
</dbReference>
<name>A0ABU0LSP6_9HYPH</name>
<keyword evidence="4 6" id="KW-1133">Transmembrane helix</keyword>
<evidence type="ECO:0000313" key="7">
    <source>
        <dbReference type="EMBL" id="MDQ0511700.1"/>
    </source>
</evidence>
<dbReference type="Proteomes" id="UP001235094">
    <property type="component" value="Unassembled WGS sequence"/>
</dbReference>
<dbReference type="CDD" id="cd06662">
    <property type="entry name" value="SURF1"/>
    <property type="match status" value="1"/>
</dbReference>
<evidence type="ECO:0000256" key="5">
    <source>
        <dbReference type="ARBA" id="ARBA00023136"/>
    </source>
</evidence>
<dbReference type="PANTHER" id="PTHR23427">
    <property type="entry name" value="SURFEIT LOCUS PROTEIN"/>
    <property type="match status" value="1"/>
</dbReference>
<accession>A0ABU0LSP6</accession>
<keyword evidence="5 6" id="KW-0472">Membrane</keyword>
<organism evidence="7 8">
    <name type="scientific">Ancylobacter amanitiformis</name>
    <dbReference type="NCBI Taxonomy" id="217069"/>
    <lineage>
        <taxon>Bacteria</taxon>
        <taxon>Pseudomonadati</taxon>
        <taxon>Pseudomonadota</taxon>
        <taxon>Alphaproteobacteria</taxon>
        <taxon>Hyphomicrobiales</taxon>
        <taxon>Xanthobacteraceae</taxon>
        <taxon>Ancylobacter</taxon>
    </lineage>
</organism>
<feature type="transmembrane region" description="Helical" evidence="6">
    <location>
        <begin position="239"/>
        <end position="257"/>
    </location>
</feature>
<dbReference type="PROSITE" id="PS50895">
    <property type="entry name" value="SURF1"/>
    <property type="match status" value="1"/>
</dbReference>
<gene>
    <name evidence="7" type="ORF">QOZ99_002599</name>
</gene>
<evidence type="ECO:0000256" key="3">
    <source>
        <dbReference type="ARBA" id="ARBA00022692"/>
    </source>
</evidence>
<feature type="transmembrane region" description="Helical" evidence="6">
    <location>
        <begin position="26"/>
        <end position="48"/>
    </location>
</feature>
<keyword evidence="3 6" id="KW-0812">Transmembrane</keyword>